<evidence type="ECO:0000313" key="9">
    <source>
        <dbReference type="EMBL" id="GAA0620583.1"/>
    </source>
</evidence>
<dbReference type="CDD" id="cd06171">
    <property type="entry name" value="Sigma70_r4"/>
    <property type="match status" value="1"/>
</dbReference>
<dbReference type="EMBL" id="BAAAHE010000018">
    <property type="protein sequence ID" value="GAA0620583.1"/>
    <property type="molecule type" value="Genomic_DNA"/>
</dbReference>
<dbReference type="InterPro" id="IPR039425">
    <property type="entry name" value="RNA_pol_sigma-70-like"/>
</dbReference>
<dbReference type="NCBIfam" id="TIGR02937">
    <property type="entry name" value="sigma70-ECF"/>
    <property type="match status" value="1"/>
</dbReference>
<organism evidence="9 10">
    <name type="scientific">Sporichthya brevicatena</name>
    <dbReference type="NCBI Taxonomy" id="171442"/>
    <lineage>
        <taxon>Bacteria</taxon>
        <taxon>Bacillati</taxon>
        <taxon>Actinomycetota</taxon>
        <taxon>Actinomycetes</taxon>
        <taxon>Sporichthyales</taxon>
        <taxon>Sporichthyaceae</taxon>
        <taxon>Sporichthya</taxon>
    </lineage>
</organism>
<dbReference type="InterPro" id="IPR013324">
    <property type="entry name" value="RNA_pol_sigma_r3/r4-like"/>
</dbReference>
<evidence type="ECO:0000256" key="6">
    <source>
        <dbReference type="SAM" id="MobiDB-lite"/>
    </source>
</evidence>
<dbReference type="InterPro" id="IPR036388">
    <property type="entry name" value="WH-like_DNA-bd_sf"/>
</dbReference>
<dbReference type="Pfam" id="PF04542">
    <property type="entry name" value="Sigma70_r2"/>
    <property type="match status" value="1"/>
</dbReference>
<dbReference type="InterPro" id="IPR007627">
    <property type="entry name" value="RNA_pol_sigma70_r2"/>
</dbReference>
<comment type="similarity">
    <text evidence="1">Belongs to the sigma-70 factor family. ECF subfamily.</text>
</comment>
<name>A0ABP3RY11_9ACTN</name>
<dbReference type="NCBIfam" id="TIGR02983">
    <property type="entry name" value="SigE-fam_strep"/>
    <property type="match status" value="1"/>
</dbReference>
<dbReference type="Gene3D" id="1.10.1740.10">
    <property type="match status" value="1"/>
</dbReference>
<evidence type="ECO:0000256" key="5">
    <source>
        <dbReference type="ARBA" id="ARBA00023163"/>
    </source>
</evidence>
<dbReference type="RefSeq" id="WP_344604973.1">
    <property type="nucleotide sequence ID" value="NZ_BAAAHE010000018.1"/>
</dbReference>
<dbReference type="Pfam" id="PF08281">
    <property type="entry name" value="Sigma70_r4_2"/>
    <property type="match status" value="1"/>
</dbReference>
<evidence type="ECO:0000259" key="7">
    <source>
        <dbReference type="Pfam" id="PF04542"/>
    </source>
</evidence>
<dbReference type="PANTHER" id="PTHR43133">
    <property type="entry name" value="RNA POLYMERASE ECF-TYPE SIGMA FACTO"/>
    <property type="match status" value="1"/>
</dbReference>
<evidence type="ECO:0000259" key="8">
    <source>
        <dbReference type="Pfam" id="PF08281"/>
    </source>
</evidence>
<dbReference type="PANTHER" id="PTHR43133:SF50">
    <property type="entry name" value="ECF RNA POLYMERASE SIGMA FACTOR SIGM"/>
    <property type="match status" value="1"/>
</dbReference>
<keyword evidence="10" id="KW-1185">Reference proteome</keyword>
<evidence type="ECO:0000256" key="2">
    <source>
        <dbReference type="ARBA" id="ARBA00023015"/>
    </source>
</evidence>
<keyword evidence="5" id="KW-0804">Transcription</keyword>
<keyword evidence="4" id="KW-0238">DNA-binding</keyword>
<evidence type="ECO:0000256" key="3">
    <source>
        <dbReference type="ARBA" id="ARBA00023082"/>
    </source>
</evidence>
<proteinExistence type="inferred from homology"/>
<accession>A0ABP3RY11</accession>
<keyword evidence="2" id="KW-0805">Transcription regulation</keyword>
<feature type="domain" description="RNA polymerase sigma factor 70 region 4 type 2" evidence="8">
    <location>
        <begin position="104"/>
        <end position="155"/>
    </location>
</feature>
<feature type="region of interest" description="Disordered" evidence="6">
    <location>
        <begin position="79"/>
        <end position="99"/>
    </location>
</feature>
<comment type="caution">
    <text evidence="9">The sequence shown here is derived from an EMBL/GenBank/DDBJ whole genome shotgun (WGS) entry which is preliminary data.</text>
</comment>
<dbReference type="SUPFAM" id="SSF88946">
    <property type="entry name" value="Sigma2 domain of RNA polymerase sigma factors"/>
    <property type="match status" value="1"/>
</dbReference>
<dbReference type="InterPro" id="IPR013325">
    <property type="entry name" value="RNA_pol_sigma_r2"/>
</dbReference>
<dbReference type="Gene3D" id="1.10.10.10">
    <property type="entry name" value="Winged helix-like DNA-binding domain superfamily/Winged helix DNA-binding domain"/>
    <property type="match status" value="1"/>
</dbReference>
<dbReference type="InterPro" id="IPR014325">
    <property type="entry name" value="RNA_pol_sigma-E_actinobac"/>
</dbReference>
<evidence type="ECO:0000256" key="1">
    <source>
        <dbReference type="ARBA" id="ARBA00010641"/>
    </source>
</evidence>
<evidence type="ECO:0000313" key="10">
    <source>
        <dbReference type="Proteomes" id="UP001500957"/>
    </source>
</evidence>
<evidence type="ECO:0000256" key="4">
    <source>
        <dbReference type="ARBA" id="ARBA00023125"/>
    </source>
</evidence>
<dbReference type="InterPro" id="IPR013249">
    <property type="entry name" value="RNA_pol_sigma70_r4_t2"/>
</dbReference>
<feature type="domain" description="RNA polymerase sigma-70 region 2" evidence="7">
    <location>
        <begin position="15"/>
        <end position="81"/>
    </location>
</feature>
<reference evidence="10" key="1">
    <citation type="journal article" date="2019" name="Int. J. Syst. Evol. Microbiol.">
        <title>The Global Catalogue of Microorganisms (GCM) 10K type strain sequencing project: providing services to taxonomists for standard genome sequencing and annotation.</title>
        <authorList>
            <consortium name="The Broad Institute Genomics Platform"/>
            <consortium name="The Broad Institute Genome Sequencing Center for Infectious Disease"/>
            <person name="Wu L."/>
            <person name="Ma J."/>
        </authorList>
    </citation>
    <scope>NUCLEOTIDE SEQUENCE [LARGE SCALE GENOMIC DNA]</scope>
    <source>
        <strain evidence="10">JCM 10671</strain>
    </source>
</reference>
<gene>
    <name evidence="9" type="ORF">GCM10009547_23960</name>
</gene>
<keyword evidence="3" id="KW-0731">Sigma factor</keyword>
<protein>
    <submittedName>
        <fullName evidence="9">SigE family RNA polymerase sigma factor</fullName>
    </submittedName>
</protein>
<sequence length="170" mass="18859">MKVDRRDDEFRAYVQDRRPALVRTATLLAAGDGHLAEDLVQIALTKLYVAWPRVRPMTRDAYLHRTLVHAVIDESRRRKRRPESLTDALPEHPAPAGPELADSRIRDALAALPPRMRAAVVLVHWMDLDAETAAAALGCRAGTVKSQASRGVAKLRELLEPHFLPAGGPR</sequence>
<dbReference type="Proteomes" id="UP001500957">
    <property type="component" value="Unassembled WGS sequence"/>
</dbReference>
<dbReference type="SUPFAM" id="SSF88659">
    <property type="entry name" value="Sigma3 and sigma4 domains of RNA polymerase sigma factors"/>
    <property type="match status" value="1"/>
</dbReference>
<dbReference type="InterPro" id="IPR014284">
    <property type="entry name" value="RNA_pol_sigma-70_dom"/>
</dbReference>